<evidence type="ECO:0000256" key="1">
    <source>
        <dbReference type="SAM" id="MobiDB-lite"/>
    </source>
</evidence>
<gene>
    <name evidence="4" type="ORF">GCM10010987_21130</name>
</gene>
<dbReference type="SUPFAM" id="SSF103515">
    <property type="entry name" value="Autotransporter"/>
    <property type="match status" value="1"/>
</dbReference>
<dbReference type="InterPro" id="IPR036709">
    <property type="entry name" value="Autotransporte_beta_dom_sf"/>
</dbReference>
<comment type="caution">
    <text evidence="4">The sequence shown here is derived from an EMBL/GenBank/DDBJ whole genome shotgun (WGS) entry which is preliminary data.</text>
</comment>
<keyword evidence="2" id="KW-0732">Signal</keyword>
<dbReference type="Pfam" id="PF03797">
    <property type="entry name" value="Autotransporter"/>
    <property type="match status" value="1"/>
</dbReference>
<reference evidence="4" key="2">
    <citation type="submission" date="2022-12" db="EMBL/GenBank/DDBJ databases">
        <authorList>
            <person name="Sun Q."/>
            <person name="Zhou Y."/>
        </authorList>
    </citation>
    <scope>NUCLEOTIDE SEQUENCE</scope>
    <source>
        <strain evidence="4">CGMCC 1.15034</strain>
    </source>
</reference>
<sequence>MAGLLVLAQAIGFGSALAATTCADINGGAFNVSGADHQSSTVSLTAGDIITLNYTFIVDTTFFHGIELGVGGHYADGSGSVSGALHVTVTTTGTQSFSWRSLSEGIPSQIDVTVACTAAVLPGPVVTSASPASGPIAGQQRTVVTGQNLTGATSVKFGGVNVLRFTVLSATQISVVTPPHAVGAVDVTVTTPLGSGTGMAIYRYAALPDPTMDPTVKAMVDFQVHTVQVMGQQQMDNVQDRLTELHNDEVPLLSNRAAFAQMPASQRQYGLPTDPAANAGPASDATSPRQTPKDGQAAPMTAAPDSSLRYFTAGALQFGRDTTYADAKYNVSSSGMTAGVDTRLTRNVKAGVAVGFGIDHATIGSNGSRIDANVWSAQAYASYRVAPLWFIDGVLGYAAGRLANYRYDSTALAFGSGERSAGDLFGSLSINHEIKVDCWKIAPYARLDLQWIRLDGYAETGAGIYNLTFNRTSAVDAAGVLGGRFSHVTDTSAGALKSTLELAYRHSFSGAYTQIAYYSFDAATTYGLFGLAEKHDQALIGLGLELQVNKSLSISARFDELIANQARSERGRAQVKFAF</sequence>
<dbReference type="Gene3D" id="2.40.128.130">
    <property type="entry name" value="Autotransporter beta-domain"/>
    <property type="match status" value="1"/>
</dbReference>
<dbReference type="Proteomes" id="UP000625079">
    <property type="component" value="Unassembled WGS sequence"/>
</dbReference>
<feature type="domain" description="Autotransporter" evidence="3">
    <location>
        <begin position="303"/>
        <end position="579"/>
    </location>
</feature>
<name>A0AA87W260_9BRAD</name>
<feature type="signal peptide" evidence="2">
    <location>
        <begin position="1"/>
        <end position="18"/>
    </location>
</feature>
<dbReference type="SUPFAM" id="SSF81296">
    <property type="entry name" value="E set domains"/>
    <property type="match status" value="1"/>
</dbReference>
<accession>A0AA87W260</accession>
<dbReference type="InterPro" id="IPR002909">
    <property type="entry name" value="IPT_dom"/>
</dbReference>
<evidence type="ECO:0000259" key="3">
    <source>
        <dbReference type="PROSITE" id="PS51208"/>
    </source>
</evidence>
<protein>
    <recommendedName>
        <fullName evidence="3">Autotransporter domain-containing protein</fullName>
    </recommendedName>
</protein>
<dbReference type="Pfam" id="PF01833">
    <property type="entry name" value="TIG"/>
    <property type="match status" value="1"/>
</dbReference>
<dbReference type="PROSITE" id="PS51208">
    <property type="entry name" value="AUTOTRANSPORTER"/>
    <property type="match status" value="1"/>
</dbReference>
<dbReference type="InterPro" id="IPR014756">
    <property type="entry name" value="Ig_E-set"/>
</dbReference>
<dbReference type="SMART" id="SM00429">
    <property type="entry name" value="IPT"/>
    <property type="match status" value="1"/>
</dbReference>
<dbReference type="EMBL" id="BMHC01000002">
    <property type="protein sequence ID" value="GGI22784.1"/>
    <property type="molecule type" value="Genomic_DNA"/>
</dbReference>
<organism evidence="4 5">
    <name type="scientific">Bradyrhizobium guangdongense</name>
    <dbReference type="NCBI Taxonomy" id="1325090"/>
    <lineage>
        <taxon>Bacteria</taxon>
        <taxon>Pseudomonadati</taxon>
        <taxon>Pseudomonadota</taxon>
        <taxon>Alphaproteobacteria</taxon>
        <taxon>Hyphomicrobiales</taxon>
        <taxon>Nitrobacteraceae</taxon>
        <taxon>Bradyrhizobium</taxon>
    </lineage>
</organism>
<dbReference type="Gene3D" id="2.60.40.10">
    <property type="entry name" value="Immunoglobulins"/>
    <property type="match status" value="1"/>
</dbReference>
<evidence type="ECO:0000256" key="2">
    <source>
        <dbReference type="SAM" id="SignalP"/>
    </source>
</evidence>
<evidence type="ECO:0000313" key="4">
    <source>
        <dbReference type="EMBL" id="GGI22784.1"/>
    </source>
</evidence>
<dbReference type="RefSeq" id="WP_164938752.1">
    <property type="nucleotide sequence ID" value="NZ_BMHC01000002.1"/>
</dbReference>
<feature type="region of interest" description="Disordered" evidence="1">
    <location>
        <begin position="268"/>
        <end position="302"/>
    </location>
</feature>
<feature type="chain" id="PRO_5041720488" description="Autotransporter domain-containing protein" evidence="2">
    <location>
        <begin position="19"/>
        <end position="579"/>
    </location>
</feature>
<dbReference type="InterPro" id="IPR005546">
    <property type="entry name" value="Autotransporte_beta"/>
</dbReference>
<dbReference type="AlphaFoldDB" id="A0AA87W260"/>
<reference evidence="4" key="1">
    <citation type="journal article" date="2014" name="Int. J. Syst. Evol. Microbiol.">
        <title>Complete genome sequence of Corynebacterium casei LMG S-19264T (=DSM 44701T), isolated from a smear-ripened cheese.</title>
        <authorList>
            <consortium name="US DOE Joint Genome Institute (JGI-PGF)"/>
            <person name="Walter F."/>
            <person name="Albersmeier A."/>
            <person name="Kalinowski J."/>
            <person name="Ruckert C."/>
        </authorList>
    </citation>
    <scope>NUCLEOTIDE SEQUENCE</scope>
    <source>
        <strain evidence="4">CGMCC 1.15034</strain>
    </source>
</reference>
<evidence type="ECO:0000313" key="5">
    <source>
        <dbReference type="Proteomes" id="UP000625079"/>
    </source>
</evidence>
<dbReference type="SMART" id="SM00869">
    <property type="entry name" value="Autotransporter"/>
    <property type="match status" value="1"/>
</dbReference>
<dbReference type="CDD" id="cd00102">
    <property type="entry name" value="IPT"/>
    <property type="match status" value="1"/>
</dbReference>
<proteinExistence type="predicted"/>
<dbReference type="InterPro" id="IPR013783">
    <property type="entry name" value="Ig-like_fold"/>
</dbReference>